<accession>A0A5C4QNY6</accession>
<dbReference type="PIRSF" id="PIRSF006060">
    <property type="entry name" value="AA_transporter"/>
    <property type="match status" value="1"/>
</dbReference>
<feature type="transmembrane region" description="Helical" evidence="6">
    <location>
        <begin position="225"/>
        <end position="249"/>
    </location>
</feature>
<organism evidence="7 8">
    <name type="scientific">Micromonospora orduensis</name>
    <dbReference type="NCBI Taxonomy" id="1420891"/>
    <lineage>
        <taxon>Bacteria</taxon>
        <taxon>Bacillati</taxon>
        <taxon>Actinomycetota</taxon>
        <taxon>Actinomycetes</taxon>
        <taxon>Micromonosporales</taxon>
        <taxon>Micromonosporaceae</taxon>
        <taxon>Micromonospora</taxon>
    </lineage>
</organism>
<evidence type="ECO:0000256" key="2">
    <source>
        <dbReference type="ARBA" id="ARBA00022475"/>
    </source>
</evidence>
<feature type="transmembrane region" description="Helical" evidence="6">
    <location>
        <begin position="20"/>
        <end position="40"/>
    </location>
</feature>
<keyword evidence="4 6" id="KW-1133">Transmembrane helix</keyword>
<feature type="transmembrane region" description="Helical" evidence="6">
    <location>
        <begin position="128"/>
        <end position="145"/>
    </location>
</feature>
<keyword evidence="2" id="KW-1003">Cell membrane</keyword>
<dbReference type="AlphaFoldDB" id="A0A5C4QNY6"/>
<protein>
    <submittedName>
        <fullName evidence="7">Amino acid permease</fullName>
    </submittedName>
</protein>
<feature type="transmembrane region" description="Helical" evidence="6">
    <location>
        <begin position="46"/>
        <end position="66"/>
    </location>
</feature>
<proteinExistence type="predicted"/>
<dbReference type="Gene3D" id="1.20.1740.10">
    <property type="entry name" value="Amino acid/polyamine transporter I"/>
    <property type="match status" value="1"/>
</dbReference>
<dbReference type="InterPro" id="IPR050367">
    <property type="entry name" value="APC_superfamily"/>
</dbReference>
<feature type="transmembrane region" description="Helical" evidence="6">
    <location>
        <begin position="154"/>
        <end position="172"/>
    </location>
</feature>
<evidence type="ECO:0000313" key="8">
    <source>
        <dbReference type="Proteomes" id="UP000306145"/>
    </source>
</evidence>
<evidence type="ECO:0000256" key="1">
    <source>
        <dbReference type="ARBA" id="ARBA00004651"/>
    </source>
</evidence>
<name>A0A5C4QNY6_9ACTN</name>
<comment type="subcellular location">
    <subcellularLocation>
        <location evidence="1">Cell membrane</location>
        <topology evidence="1">Multi-pass membrane protein</topology>
    </subcellularLocation>
</comment>
<keyword evidence="5 6" id="KW-0472">Membrane</keyword>
<feature type="transmembrane region" description="Helical" evidence="6">
    <location>
        <begin position="192"/>
        <end position="213"/>
    </location>
</feature>
<feature type="transmembrane region" description="Helical" evidence="6">
    <location>
        <begin position="279"/>
        <end position="301"/>
    </location>
</feature>
<feature type="transmembrane region" description="Helical" evidence="6">
    <location>
        <begin position="347"/>
        <end position="368"/>
    </location>
</feature>
<gene>
    <name evidence="7" type="ORF">FHG89_15040</name>
</gene>
<dbReference type="PANTHER" id="PTHR42770:SF7">
    <property type="entry name" value="MEMBRANE PROTEIN"/>
    <property type="match status" value="1"/>
</dbReference>
<dbReference type="InterPro" id="IPR002293">
    <property type="entry name" value="AA/rel_permease1"/>
</dbReference>
<dbReference type="Proteomes" id="UP000306145">
    <property type="component" value="Unassembled WGS sequence"/>
</dbReference>
<reference evidence="7 8" key="1">
    <citation type="submission" date="2019-06" db="EMBL/GenBank/DDBJ databases">
        <title>Micromonospora ordensis sp. nov., isolated from deep marine sediment.</title>
        <authorList>
            <person name="Veyisoglu A."/>
            <person name="Carro L."/>
            <person name="Klenk H.-P."/>
            <person name="Sahin N."/>
        </authorList>
    </citation>
    <scope>NUCLEOTIDE SEQUENCE [LARGE SCALE GENOMIC DNA]</scope>
    <source>
        <strain evidence="7 8">S2509</strain>
    </source>
</reference>
<feature type="transmembrane region" description="Helical" evidence="6">
    <location>
        <begin position="399"/>
        <end position="416"/>
    </location>
</feature>
<evidence type="ECO:0000256" key="6">
    <source>
        <dbReference type="SAM" id="Phobius"/>
    </source>
</evidence>
<dbReference type="RefSeq" id="WP_139585003.1">
    <property type="nucleotide sequence ID" value="NZ_VDFY01000155.1"/>
</dbReference>
<dbReference type="GO" id="GO:0005886">
    <property type="term" value="C:plasma membrane"/>
    <property type="evidence" value="ECO:0007669"/>
    <property type="project" value="UniProtKB-SubCell"/>
</dbReference>
<evidence type="ECO:0000256" key="5">
    <source>
        <dbReference type="ARBA" id="ARBA00023136"/>
    </source>
</evidence>
<dbReference type="OrthoDB" id="259687at2"/>
<dbReference type="EMBL" id="VDFY01000155">
    <property type="protein sequence ID" value="TNH28514.1"/>
    <property type="molecule type" value="Genomic_DNA"/>
</dbReference>
<feature type="transmembrane region" description="Helical" evidence="6">
    <location>
        <begin position="93"/>
        <end position="122"/>
    </location>
</feature>
<evidence type="ECO:0000256" key="3">
    <source>
        <dbReference type="ARBA" id="ARBA00022692"/>
    </source>
</evidence>
<keyword evidence="3 6" id="KW-0812">Transmembrane</keyword>
<sequence>MSSTGAPPAAEPALVRRLGLADAVIVGLGSMLGAGVFAAFGPAAAVAGSGLLIALGIAAVLAYFNATASARLAARYPQSGGSYLYGRERLGPVWGFIAGWGFVIGKTASCAAMALTVGAYTWPEHQQLIAAGAVLAVTAVNYLGVAKTALITRILVALTLAALTAVVIATLGGGTADPDNLTGWTVGGPLGIAQAAGLLFFAFAGYARIATLGEEVRDPQRTIPIAVPLALGIVVAIYALVAFSALLAVGPEELAATSAPLAAAAAAGDLGWLAGAVRIGGAVASLGVLVALLAGIGRTALAMARDHELPGWLGAIHPRYRVPHRAEILLGLTITAIVLIVDVRTAIGFSSFAILIYYAIANAAAFTLTGPHQRWLRPMTALGFLGCLALAATLPGASVVAGAAVLAVGVVGRAVIQRWPPSSNRS</sequence>
<dbReference type="GO" id="GO:0022857">
    <property type="term" value="F:transmembrane transporter activity"/>
    <property type="evidence" value="ECO:0007669"/>
    <property type="project" value="InterPro"/>
</dbReference>
<evidence type="ECO:0000256" key="4">
    <source>
        <dbReference type="ARBA" id="ARBA00022989"/>
    </source>
</evidence>
<dbReference type="Pfam" id="PF13520">
    <property type="entry name" value="AA_permease_2"/>
    <property type="match status" value="1"/>
</dbReference>
<comment type="caution">
    <text evidence="7">The sequence shown here is derived from an EMBL/GenBank/DDBJ whole genome shotgun (WGS) entry which is preliminary data.</text>
</comment>
<evidence type="ECO:0000313" key="7">
    <source>
        <dbReference type="EMBL" id="TNH28514.1"/>
    </source>
</evidence>
<keyword evidence="8" id="KW-1185">Reference proteome</keyword>
<dbReference type="PANTHER" id="PTHR42770">
    <property type="entry name" value="AMINO ACID TRANSPORTER-RELATED"/>
    <property type="match status" value="1"/>
</dbReference>